<feature type="chain" id="PRO_5032286362" evidence="6">
    <location>
        <begin position="23"/>
        <end position="1537"/>
    </location>
</feature>
<comment type="similarity">
    <text evidence="1">Belongs to the APC1 family.</text>
</comment>
<organism evidence="8 9">
    <name type="scientific">Mytilus galloprovincialis</name>
    <name type="common">Mediterranean mussel</name>
    <dbReference type="NCBI Taxonomy" id="29158"/>
    <lineage>
        <taxon>Eukaryota</taxon>
        <taxon>Metazoa</taxon>
        <taxon>Spiralia</taxon>
        <taxon>Lophotrochozoa</taxon>
        <taxon>Mollusca</taxon>
        <taxon>Bivalvia</taxon>
        <taxon>Autobranchia</taxon>
        <taxon>Pteriomorphia</taxon>
        <taxon>Mytilida</taxon>
        <taxon>Mytiloidea</taxon>
        <taxon>Mytilidae</taxon>
        <taxon>Mytilinae</taxon>
        <taxon>Mytilus</taxon>
    </lineage>
</organism>
<feature type="signal peptide" evidence="6">
    <location>
        <begin position="1"/>
        <end position="22"/>
    </location>
</feature>
<dbReference type="Proteomes" id="UP000596742">
    <property type="component" value="Unassembled WGS sequence"/>
</dbReference>
<dbReference type="Gene3D" id="1.25.10.10">
    <property type="entry name" value="Leucine-rich Repeat Variant"/>
    <property type="match status" value="1"/>
</dbReference>
<dbReference type="InterPro" id="IPR011989">
    <property type="entry name" value="ARM-like"/>
</dbReference>
<keyword evidence="4" id="KW-0131">Cell cycle</keyword>
<feature type="transmembrane region" description="Helical" evidence="5">
    <location>
        <begin position="243"/>
        <end position="261"/>
    </location>
</feature>
<evidence type="ECO:0000256" key="4">
    <source>
        <dbReference type="ARBA" id="ARBA00023306"/>
    </source>
</evidence>
<keyword evidence="9" id="KW-1185">Reference proteome</keyword>
<feature type="transmembrane region" description="Helical" evidence="5">
    <location>
        <begin position="506"/>
        <end position="522"/>
    </location>
</feature>
<feature type="domain" description="Anaphase-promoting complex subunit 1 middle" evidence="7">
    <location>
        <begin position="837"/>
        <end position="1156"/>
    </location>
</feature>
<evidence type="ECO:0000313" key="8">
    <source>
        <dbReference type="EMBL" id="VDI24364.1"/>
    </source>
</evidence>
<keyword evidence="5" id="KW-0472">Membrane</keyword>
<dbReference type="InterPro" id="IPR046794">
    <property type="entry name" value="Apc1_MidN"/>
</dbReference>
<dbReference type="GO" id="GO:0070979">
    <property type="term" value="P:protein K11-linked ubiquitination"/>
    <property type="evidence" value="ECO:0007669"/>
    <property type="project" value="TreeGrafter"/>
</dbReference>
<evidence type="ECO:0000256" key="2">
    <source>
        <dbReference type="ARBA" id="ARBA00022618"/>
    </source>
</evidence>
<dbReference type="InterPro" id="IPR024990">
    <property type="entry name" value="Apc1"/>
</dbReference>
<sequence>MKITSWSLVLMVLVCFIRSTTGASSGTDRKNIHGSCPLQFKALTSTIDTNCRYHITNDTTQLQYALQNNIKWEDGTTRPIHIEILTEVNDTIKTTNDILFPNQWMLSYIDPNGPYYYVSWRSDFKVLSLGLLNGITDKPIHVDIQELSGNCTSILGSDDTTTAIVRLMSSFIRQAGVLGEDHDYENINLCYLTKFDWFLKSGWYKLKQYFGIPFQEFGYKCCMMRNDTVCCDDRLHAIEGYRVVPYVIAVILVCYFPIYLMKIGNIFKTFNVEAYLENFSSYTQKQRPTSTSNTDDKTVSSHKKTIVSVHLDNPFLIGFSDHQNLKAKHEEYLQLYSGSSCSIFWEKCFTCNKLFDCLKVRWKRILFLILAPFLIYLELIIFSLIPEWKTTIHQINKNKLLFGFTSMEIGKDAVTNNTFIYPVGPFGALMLYYASGIVVLVLPTNFEKSVLEMGLCDALLKKINGLAPLQSVDISGKGYKETERLLTTFMFLPLNPLFWTAIKGKIGKLCFIVFLMIGFPFIDTQNSFIISPNETLATKRLLEYTIRSFDKCYSCLCKIWGLYMICQYFAECHRISVRRLSHELYLLTRRVHLYGIPECNPLKLADITTDNYNAIRLSSFNDEYDGCVKFEESNDLSQLIFGSVSVIQAKDALPVETLDLLIVIDPTNVLWVYSGSTKINRLHVPTLPIGTGSISMLRTVTPLNSPTRGRIFTSSRPPSAMDARFDDEELNHISPVSDADESANFEDCPVPTGFVQGLRDNVGVKFTIELMNGHLCRAAMPNQTNSPGIEACLNGLKHMLPKDLAILLLGKWYTARNTPGGLGNQSEWALFTRCLLNLMGYDTTRLALTSQQDLDVSMSPVVAQKKPKQSDQGCEEDWDFLVNSDHNEFMNATMESSLGLSHASSLPDATSYSKPCGINTSAQLFAHIPSILMALHLVYEDMKLNILLTDELSKLAPILLQIASDLKCSNYTDYYCRDYPHLFQQIDDISQINSENLTKMQYPGIYSEHVPSVYQWVLKHMRNEDPGLFPFIPAVCNNIRNVVSLYALMMKKNLNTEQAIERCLRRVAPAGHRAPTCDLSMSRSFSRSFSITVPTASVLERMVLYMTELGMTKRDLERLPIGIALPFREAIFHCRCNPPSDWPEEAYVLIGRQDISQLLSLTKAKPEPRPGVNNWYQSKNKETKEEEDGMAHTDEELLKLRFSEDLRVQEVRRLLQSSRPARIALVQRPEVSDHDFIEEQERHLYSICIRTMALPCGRGMFTMCSYHPLPTEALPTPKLCLTGRAPPRNATVDLTHIDTPPNMSAWPQFHNGVCCWIENGKFITVKNLFYMLQVDSTWIIYNKPKSNDLTNEYAGFLMALGLNGHLVNLHMLNVHDYLSKGHEMTTVGLLLGMAAAKRGTMDISTTKVLSIHVPALLPPTSTELNVPHNVQVAAILGVGLVFQGTAHRHTAEVLLAEIGRPPGPEMENCNDRESYSLAAGLALGLVMFGKGGEQVVKSDLNMADTLCHFMIGGHKRPLIGPNKERYKSPSYHIKTLK</sequence>
<dbReference type="GO" id="GO:0031145">
    <property type="term" value="P:anaphase-promoting complex-dependent catabolic process"/>
    <property type="evidence" value="ECO:0007669"/>
    <property type="project" value="TreeGrafter"/>
</dbReference>
<proteinExistence type="inferred from homology"/>
<accession>A0A8B6DU48</accession>
<feature type="non-terminal residue" evidence="8">
    <location>
        <position position="1"/>
    </location>
</feature>
<dbReference type="Pfam" id="PF20518">
    <property type="entry name" value="Apc1_MidN"/>
    <property type="match status" value="1"/>
</dbReference>
<dbReference type="GO" id="GO:0051301">
    <property type="term" value="P:cell division"/>
    <property type="evidence" value="ECO:0007669"/>
    <property type="project" value="UniProtKB-KW"/>
</dbReference>
<keyword evidence="5" id="KW-0812">Transmembrane</keyword>
<gene>
    <name evidence="8" type="ORF">MGAL_10B091896</name>
</gene>
<evidence type="ECO:0000256" key="6">
    <source>
        <dbReference type="SAM" id="SignalP"/>
    </source>
</evidence>
<comment type="caution">
    <text evidence="8">The sequence shown here is derived from an EMBL/GenBank/DDBJ whole genome shotgun (WGS) entry which is preliminary data.</text>
</comment>
<evidence type="ECO:0000256" key="1">
    <source>
        <dbReference type="ARBA" id="ARBA00010547"/>
    </source>
</evidence>
<evidence type="ECO:0000313" key="9">
    <source>
        <dbReference type="Proteomes" id="UP000596742"/>
    </source>
</evidence>
<feature type="transmembrane region" description="Helical" evidence="5">
    <location>
        <begin position="365"/>
        <end position="385"/>
    </location>
</feature>
<keyword evidence="2" id="KW-0132">Cell division</keyword>
<keyword evidence="5" id="KW-1133">Transmembrane helix</keyword>
<name>A0A8B6DU48_MYTGA</name>
<dbReference type="PANTHER" id="PTHR12827:SF3">
    <property type="entry name" value="ANAPHASE-PROMOTING COMPLEX SUBUNIT 1"/>
    <property type="match status" value="1"/>
</dbReference>
<dbReference type="PANTHER" id="PTHR12827">
    <property type="entry name" value="MEIOTIC CHECKPOINT REGULATOR TSG24 FAMILY MEMBER"/>
    <property type="match status" value="1"/>
</dbReference>
<dbReference type="EMBL" id="UYJE01004024">
    <property type="protein sequence ID" value="VDI24364.1"/>
    <property type="molecule type" value="Genomic_DNA"/>
</dbReference>
<dbReference type="GO" id="GO:0060090">
    <property type="term" value="F:molecular adaptor activity"/>
    <property type="evidence" value="ECO:0007669"/>
    <property type="project" value="TreeGrafter"/>
</dbReference>
<evidence type="ECO:0000256" key="3">
    <source>
        <dbReference type="ARBA" id="ARBA00022776"/>
    </source>
</evidence>
<keyword evidence="6" id="KW-0732">Signal</keyword>
<keyword evidence="3" id="KW-0498">Mitosis</keyword>
<evidence type="ECO:0000259" key="7">
    <source>
        <dbReference type="Pfam" id="PF20518"/>
    </source>
</evidence>
<dbReference type="GO" id="GO:0005680">
    <property type="term" value="C:anaphase-promoting complex"/>
    <property type="evidence" value="ECO:0007669"/>
    <property type="project" value="InterPro"/>
</dbReference>
<dbReference type="OrthoDB" id="26401at2759"/>
<dbReference type="GO" id="GO:0007091">
    <property type="term" value="P:metaphase/anaphase transition of mitotic cell cycle"/>
    <property type="evidence" value="ECO:0007669"/>
    <property type="project" value="TreeGrafter"/>
</dbReference>
<reference evidence="8" key="1">
    <citation type="submission" date="2018-11" db="EMBL/GenBank/DDBJ databases">
        <authorList>
            <person name="Alioto T."/>
            <person name="Alioto T."/>
        </authorList>
    </citation>
    <scope>NUCLEOTIDE SEQUENCE</scope>
</reference>
<feature type="transmembrane region" description="Helical" evidence="5">
    <location>
        <begin position="419"/>
        <end position="442"/>
    </location>
</feature>
<protein>
    <submittedName>
        <fullName evidence="8">Anaphase-promoting complex subunit 1</fullName>
    </submittedName>
</protein>
<evidence type="ECO:0000256" key="5">
    <source>
        <dbReference type="SAM" id="Phobius"/>
    </source>
</evidence>